<evidence type="ECO:0000313" key="1">
    <source>
        <dbReference type="EMBL" id="MEX0407356.1"/>
    </source>
</evidence>
<gene>
    <name evidence="1" type="ORF">ABGN05_16985</name>
</gene>
<evidence type="ECO:0000313" key="2">
    <source>
        <dbReference type="Proteomes" id="UP001556692"/>
    </source>
</evidence>
<organism evidence="1 2">
    <name type="scientific">Aquibium pacificus</name>
    <dbReference type="NCBI Taxonomy" id="3153579"/>
    <lineage>
        <taxon>Bacteria</taxon>
        <taxon>Pseudomonadati</taxon>
        <taxon>Pseudomonadota</taxon>
        <taxon>Alphaproteobacteria</taxon>
        <taxon>Hyphomicrobiales</taxon>
        <taxon>Phyllobacteriaceae</taxon>
        <taxon>Aquibium</taxon>
    </lineage>
</organism>
<sequence>MIDDGEASTGLMRFGDRVQREAKLPDGTPLFGGIDQKMVKAG</sequence>
<reference evidence="1 2" key="1">
    <citation type="submission" date="2024-05" db="EMBL/GenBank/DDBJ databases">
        <authorList>
            <person name="Jiang F."/>
        </authorList>
    </citation>
    <scope>NUCLEOTIDE SEQUENCE [LARGE SCALE GENOMIC DNA]</scope>
    <source>
        <strain evidence="1 2">LZ166</strain>
    </source>
</reference>
<protein>
    <submittedName>
        <fullName evidence="1">Uncharacterized protein</fullName>
    </submittedName>
</protein>
<dbReference type="RefSeq" id="WP_367955239.1">
    <property type="nucleotide sequence ID" value="NZ_JBDPGJ010000004.1"/>
</dbReference>
<proteinExistence type="predicted"/>
<name>A0ABV3SN75_9HYPH</name>
<comment type="caution">
    <text evidence="1">The sequence shown here is derived from an EMBL/GenBank/DDBJ whole genome shotgun (WGS) entry which is preliminary data.</text>
</comment>
<accession>A0ABV3SN75</accession>
<dbReference type="Proteomes" id="UP001556692">
    <property type="component" value="Unassembled WGS sequence"/>
</dbReference>
<keyword evidence="2" id="KW-1185">Reference proteome</keyword>
<dbReference type="EMBL" id="JBDPGJ010000004">
    <property type="protein sequence ID" value="MEX0407356.1"/>
    <property type="molecule type" value="Genomic_DNA"/>
</dbReference>